<dbReference type="EMBL" id="RWGY01000026">
    <property type="protein sequence ID" value="TVU21896.1"/>
    <property type="molecule type" value="Genomic_DNA"/>
</dbReference>
<dbReference type="InterPro" id="IPR044257">
    <property type="entry name" value="TRM32-like"/>
</dbReference>
<evidence type="ECO:0000313" key="4">
    <source>
        <dbReference type="Proteomes" id="UP000324897"/>
    </source>
</evidence>
<dbReference type="PANTHER" id="PTHR47071">
    <property type="entry name" value="PROTEIN TRM32"/>
    <property type="match status" value="1"/>
</dbReference>
<feature type="compositionally biased region" description="Polar residues" evidence="1">
    <location>
        <begin position="276"/>
        <end position="285"/>
    </location>
</feature>
<feature type="region of interest" description="Disordered" evidence="1">
    <location>
        <begin position="139"/>
        <end position="171"/>
    </location>
</feature>
<accession>A0A5J9UEE6</accession>
<sequence>MAQLLQNQESAFYGKELQGCRWGILQFFGFRRRLRSTKMLSDKKHGHGKGSGGSKRRSSYAPLENEDSGIMNDEKNDEVPKKQKTSRKNTGKASLRSLILRKLYGKEGQKEKMLPVAPKLLRTISIHYLESNEYVLDGEATTSGDGSSHGSTSSVRDATNTDLQHGTSDIVGGCDNNTSSLLSLNRADRHVKRKSHRSISMDGVLHKVPYGKKVFDDVISEVLPRSASATYDRDGPKPYIGIATKRHVNQGFRRSRSLTESLESYSRLLDSIASSESKRMLTSSKSTRDCSSDGASVMSSLPRTSNSEFRSQSLTKHDETPEDYLTSHDNDADKTNVHGDKEVELDDRSSDVINGYAENLSLPEEYISDKKYDVAAVSEVDSCNDPSPSEVVDISKDQAQTGDDNDQVYSPTGIDLCGASSTPEVDTLGQHAEISDVDERQSSPQVDSCISSLEDTTIAEEHTTHSHDNQLHSFQNSKPIEGTFCVPYPGPVFEADISLSCEQETESPISVLDVAFSDDPASPVKRTKLDDLLKPTMLHLNDTDVSTGIDVVQESDSDGLMGLQVDATHEDEFQYVKEIFKKSSFSSEILYDEWYSQNIITLQEVDCQHYEAAAAAFDFTDMSADQLLLFDLTNEALLDIYKKYSVSKSKLSWLSSFDRPKPVGHLVLKELWSKVSCRLDEQPRSTVEVDTILSSDLAKSDHWINFQRDGDNIGNDLADFMFDKLLTELNLELAGF</sequence>
<feature type="domain" description="DUF4378" evidence="2">
    <location>
        <begin position="572"/>
        <end position="728"/>
    </location>
</feature>
<organism evidence="3 4">
    <name type="scientific">Eragrostis curvula</name>
    <name type="common">weeping love grass</name>
    <dbReference type="NCBI Taxonomy" id="38414"/>
    <lineage>
        <taxon>Eukaryota</taxon>
        <taxon>Viridiplantae</taxon>
        <taxon>Streptophyta</taxon>
        <taxon>Embryophyta</taxon>
        <taxon>Tracheophyta</taxon>
        <taxon>Spermatophyta</taxon>
        <taxon>Magnoliopsida</taxon>
        <taxon>Liliopsida</taxon>
        <taxon>Poales</taxon>
        <taxon>Poaceae</taxon>
        <taxon>PACMAD clade</taxon>
        <taxon>Chloridoideae</taxon>
        <taxon>Eragrostideae</taxon>
        <taxon>Eragrostidinae</taxon>
        <taxon>Eragrostis</taxon>
    </lineage>
</organism>
<feature type="compositionally biased region" description="Basic and acidic residues" evidence="1">
    <location>
        <begin position="72"/>
        <end position="81"/>
    </location>
</feature>
<dbReference type="AlphaFoldDB" id="A0A5J9UEE6"/>
<dbReference type="Pfam" id="PF14309">
    <property type="entry name" value="DUF4378"/>
    <property type="match status" value="1"/>
</dbReference>
<proteinExistence type="predicted"/>
<comment type="caution">
    <text evidence="3">The sequence shown here is derived from an EMBL/GenBank/DDBJ whole genome shotgun (WGS) entry which is preliminary data.</text>
</comment>
<evidence type="ECO:0000256" key="1">
    <source>
        <dbReference type="SAM" id="MobiDB-lite"/>
    </source>
</evidence>
<feature type="compositionally biased region" description="Basic and acidic residues" evidence="1">
    <location>
        <begin position="315"/>
        <end position="338"/>
    </location>
</feature>
<feature type="compositionally biased region" description="Polar residues" evidence="1">
    <location>
        <begin position="155"/>
        <end position="167"/>
    </location>
</feature>
<dbReference type="Gramene" id="TVU21896">
    <property type="protein sequence ID" value="TVU21896"/>
    <property type="gene ID" value="EJB05_31567"/>
</dbReference>
<keyword evidence="4" id="KW-1185">Reference proteome</keyword>
<name>A0A5J9UEE6_9POAL</name>
<feature type="compositionally biased region" description="Basic residues" evidence="1">
    <location>
        <begin position="44"/>
        <end position="58"/>
    </location>
</feature>
<feature type="compositionally biased region" description="Polar residues" evidence="1">
    <location>
        <begin position="293"/>
        <end position="314"/>
    </location>
</feature>
<dbReference type="InterPro" id="IPR025486">
    <property type="entry name" value="DUF4378"/>
</dbReference>
<dbReference type="OrthoDB" id="758104at2759"/>
<evidence type="ECO:0000313" key="3">
    <source>
        <dbReference type="EMBL" id="TVU21896.1"/>
    </source>
</evidence>
<feature type="compositionally biased region" description="Low complexity" evidence="1">
    <location>
        <begin position="141"/>
        <end position="154"/>
    </location>
</feature>
<reference evidence="3 4" key="1">
    <citation type="journal article" date="2019" name="Sci. Rep.">
        <title>A high-quality genome of Eragrostis curvula grass provides insights into Poaceae evolution and supports new strategies to enhance forage quality.</title>
        <authorList>
            <person name="Carballo J."/>
            <person name="Santos B.A.C.M."/>
            <person name="Zappacosta D."/>
            <person name="Garbus I."/>
            <person name="Selva J.P."/>
            <person name="Gallo C.A."/>
            <person name="Diaz A."/>
            <person name="Albertini E."/>
            <person name="Caccamo M."/>
            <person name="Echenique V."/>
        </authorList>
    </citation>
    <scope>NUCLEOTIDE SEQUENCE [LARGE SCALE GENOMIC DNA]</scope>
    <source>
        <strain evidence="4">cv. Victoria</strain>
        <tissue evidence="3">Leaf</tissue>
    </source>
</reference>
<feature type="region of interest" description="Disordered" evidence="1">
    <location>
        <begin position="39"/>
        <end position="93"/>
    </location>
</feature>
<evidence type="ECO:0000259" key="2">
    <source>
        <dbReference type="Pfam" id="PF14309"/>
    </source>
</evidence>
<feature type="region of interest" description="Disordered" evidence="1">
    <location>
        <begin position="276"/>
        <end position="338"/>
    </location>
</feature>
<gene>
    <name evidence="3" type="ORF">EJB05_31567</name>
</gene>
<dbReference type="PANTHER" id="PTHR47071:SF12">
    <property type="entry name" value="OS01G0149900 PROTEIN"/>
    <property type="match status" value="1"/>
</dbReference>
<dbReference type="Proteomes" id="UP000324897">
    <property type="component" value="Unassembled WGS sequence"/>
</dbReference>
<protein>
    <recommendedName>
        <fullName evidence="2">DUF4378 domain-containing protein</fullName>
    </recommendedName>
</protein>